<protein>
    <submittedName>
        <fullName evidence="3">Tctex1 domain-containing protein 1-A-like</fullName>
    </submittedName>
</protein>
<dbReference type="PANTHER" id="PTHR21255">
    <property type="entry name" value="T-COMPLEX-ASSOCIATED-TESTIS-EXPRESSED 1/ DYNEIN LIGHT CHAIN"/>
    <property type="match status" value="1"/>
</dbReference>
<dbReference type="InterPro" id="IPR005334">
    <property type="entry name" value="Tctex-1-like"/>
</dbReference>
<dbReference type="GO" id="GO:0007018">
    <property type="term" value="P:microtubule-based movement"/>
    <property type="evidence" value="ECO:0007669"/>
    <property type="project" value="TreeGrafter"/>
</dbReference>
<reference evidence="3" key="4">
    <citation type="submission" date="2025-09" db="UniProtKB">
        <authorList>
            <consortium name="Ensembl"/>
        </authorList>
    </citation>
    <scope>IDENTIFICATION</scope>
</reference>
<dbReference type="InParanoid" id="A0A3B1J2Y4"/>
<accession>A0A3B1J2Y4</accession>
<evidence type="ECO:0000256" key="2">
    <source>
        <dbReference type="SAM" id="MobiDB-lite"/>
    </source>
</evidence>
<dbReference type="Bgee" id="ENSAMXG00000030280">
    <property type="expression patterns" value="Expressed in heart and 5 other cell types or tissues"/>
</dbReference>
<dbReference type="STRING" id="7994.ENSAMXP00000035699"/>
<reference evidence="4" key="1">
    <citation type="submission" date="2013-03" db="EMBL/GenBank/DDBJ databases">
        <authorList>
            <person name="Jeffery W."/>
            <person name="Warren W."/>
            <person name="Wilson R.K."/>
        </authorList>
    </citation>
    <scope>NUCLEOTIDE SEQUENCE</scope>
    <source>
        <strain evidence="4">female</strain>
    </source>
</reference>
<proteinExistence type="inferred from homology"/>
<dbReference type="PANTHER" id="PTHR21255:SF65">
    <property type="entry name" value="TCTEX1 DOMAIN-CONTAINING PROTEIN 2"/>
    <property type="match status" value="1"/>
</dbReference>
<evidence type="ECO:0000313" key="4">
    <source>
        <dbReference type="Proteomes" id="UP000018467"/>
    </source>
</evidence>
<dbReference type="Gene3D" id="3.30.1140.40">
    <property type="entry name" value="Tctex-1"/>
    <property type="match status" value="1"/>
</dbReference>
<dbReference type="GO" id="GO:0005737">
    <property type="term" value="C:cytoplasm"/>
    <property type="evidence" value="ECO:0007669"/>
    <property type="project" value="TreeGrafter"/>
</dbReference>
<dbReference type="AlphaFoldDB" id="A0A3B1J2Y4"/>
<dbReference type="GO" id="GO:0045505">
    <property type="term" value="F:dynein intermediate chain binding"/>
    <property type="evidence" value="ECO:0007669"/>
    <property type="project" value="TreeGrafter"/>
</dbReference>
<dbReference type="Pfam" id="PF03645">
    <property type="entry name" value="Tctex-1"/>
    <property type="match status" value="1"/>
</dbReference>
<feature type="compositionally biased region" description="Polar residues" evidence="2">
    <location>
        <begin position="40"/>
        <end position="62"/>
    </location>
</feature>
<feature type="compositionally biased region" description="Basic residues" evidence="2">
    <location>
        <begin position="10"/>
        <end position="21"/>
    </location>
</feature>
<dbReference type="Proteomes" id="UP000018467">
    <property type="component" value="Unassembled WGS sequence"/>
</dbReference>
<name>A0A3B1J2Y4_ASTMX</name>
<feature type="region of interest" description="Disordered" evidence="2">
    <location>
        <begin position="1"/>
        <end position="67"/>
    </location>
</feature>
<feature type="compositionally biased region" description="Basic and acidic residues" evidence="2">
    <location>
        <begin position="22"/>
        <end position="39"/>
    </location>
</feature>
<reference evidence="3" key="3">
    <citation type="submission" date="2025-08" db="UniProtKB">
        <authorList>
            <consortium name="Ensembl"/>
        </authorList>
    </citation>
    <scope>IDENTIFICATION</scope>
</reference>
<evidence type="ECO:0000313" key="3">
    <source>
        <dbReference type="Ensembl" id="ENSAMXP00000035699.1"/>
    </source>
</evidence>
<dbReference type="Ensembl" id="ENSAMXT00000038759.1">
    <property type="protein sequence ID" value="ENSAMXP00000035699.1"/>
    <property type="gene ID" value="ENSAMXG00000030280.1"/>
</dbReference>
<dbReference type="InterPro" id="IPR038586">
    <property type="entry name" value="Tctex-1-like_sf"/>
</dbReference>
<reference evidence="4" key="2">
    <citation type="journal article" date="2014" name="Nat. Commun.">
        <title>The cavefish genome reveals candidate genes for eye loss.</title>
        <authorList>
            <person name="McGaugh S.E."/>
            <person name="Gross J.B."/>
            <person name="Aken B."/>
            <person name="Blin M."/>
            <person name="Borowsky R."/>
            <person name="Chalopin D."/>
            <person name="Hinaux H."/>
            <person name="Jeffery W.R."/>
            <person name="Keene A."/>
            <person name="Ma L."/>
            <person name="Minx P."/>
            <person name="Murphy D."/>
            <person name="O'Quin K.E."/>
            <person name="Retaux S."/>
            <person name="Rohner N."/>
            <person name="Searle S.M."/>
            <person name="Stahl B.A."/>
            <person name="Tabin C."/>
            <person name="Volff J.N."/>
            <person name="Yoshizawa M."/>
            <person name="Warren W.C."/>
        </authorList>
    </citation>
    <scope>NUCLEOTIDE SEQUENCE [LARGE SCALE GENOMIC DNA]</scope>
    <source>
        <strain evidence="4">female</strain>
    </source>
</reference>
<dbReference type="GeneTree" id="ENSGT00940000160185"/>
<evidence type="ECO:0000256" key="1">
    <source>
        <dbReference type="ARBA" id="ARBA00005361"/>
    </source>
</evidence>
<dbReference type="CDD" id="cd21451">
    <property type="entry name" value="DLC-like_TCTEX1D"/>
    <property type="match status" value="1"/>
</dbReference>
<comment type="similarity">
    <text evidence="1">Belongs to the dynein light chain Tctex-type family.</text>
</comment>
<dbReference type="GO" id="GO:0005868">
    <property type="term" value="C:cytoplasmic dynein complex"/>
    <property type="evidence" value="ECO:0007669"/>
    <property type="project" value="TreeGrafter"/>
</dbReference>
<keyword evidence="4" id="KW-1185">Reference proteome</keyword>
<sequence length="198" mass="22549">MMPCNTHKTCFSKKRLGHGSQKRAEGQKSRVTTKADSDPKQQWSRTKKTTGFSQTPPNQQAVKTEMETPVPWTSSLTVYPGQSEWQEYQTAPHRRFPREQVRSVMKSIVEARLGEAQYTSRCSAVARKLSDSIKEAAKSLSYERYKLISYVAIGQLRDSEVTCSSRGVWCPAADTFTEYTFKNDHLFALCVLFAVYQE</sequence>
<organism evidence="3 4">
    <name type="scientific">Astyanax mexicanus</name>
    <name type="common">Blind cave fish</name>
    <name type="synonym">Astyanax fasciatus mexicanus</name>
    <dbReference type="NCBI Taxonomy" id="7994"/>
    <lineage>
        <taxon>Eukaryota</taxon>
        <taxon>Metazoa</taxon>
        <taxon>Chordata</taxon>
        <taxon>Craniata</taxon>
        <taxon>Vertebrata</taxon>
        <taxon>Euteleostomi</taxon>
        <taxon>Actinopterygii</taxon>
        <taxon>Neopterygii</taxon>
        <taxon>Teleostei</taxon>
        <taxon>Ostariophysi</taxon>
        <taxon>Characiformes</taxon>
        <taxon>Characoidei</taxon>
        <taxon>Acestrorhamphidae</taxon>
        <taxon>Acestrorhamphinae</taxon>
        <taxon>Astyanax</taxon>
    </lineage>
</organism>